<keyword evidence="6 11" id="KW-0472">Membrane</keyword>
<evidence type="ECO:0000256" key="5">
    <source>
        <dbReference type="ARBA" id="ARBA00022989"/>
    </source>
</evidence>
<dbReference type="Pfam" id="PF01130">
    <property type="entry name" value="CD36"/>
    <property type="match status" value="1"/>
</dbReference>
<evidence type="ECO:0000256" key="1">
    <source>
        <dbReference type="ARBA" id="ARBA00004651"/>
    </source>
</evidence>
<comment type="similarity">
    <text evidence="2">Belongs to the CD36 family.</text>
</comment>
<dbReference type="OrthoDB" id="18585at2759"/>
<keyword evidence="9" id="KW-0325">Glycoprotein</keyword>
<dbReference type="PANTHER" id="PTHR11923:SF88">
    <property type="entry name" value="DEBRIS BUSTER, ISOFORM D"/>
    <property type="match status" value="1"/>
</dbReference>
<evidence type="ECO:0000313" key="12">
    <source>
        <dbReference type="EMBL" id="CAH0549051.1"/>
    </source>
</evidence>
<proteinExistence type="inferred from homology"/>
<dbReference type="GO" id="GO:0005886">
    <property type="term" value="C:plasma membrane"/>
    <property type="evidence" value="ECO:0007669"/>
    <property type="project" value="UniProtKB-SubCell"/>
</dbReference>
<protein>
    <recommendedName>
        <fullName evidence="14">Scavenger receptor class B member 1</fullName>
    </recommendedName>
</protein>
<evidence type="ECO:0000256" key="3">
    <source>
        <dbReference type="ARBA" id="ARBA00022475"/>
    </source>
</evidence>
<feature type="disulfide bond" evidence="10">
    <location>
        <begin position="353"/>
        <end position="359"/>
    </location>
</feature>
<evidence type="ECO:0008006" key="14">
    <source>
        <dbReference type="Google" id="ProtNLM"/>
    </source>
</evidence>
<feature type="transmembrane region" description="Helical" evidence="11">
    <location>
        <begin position="45"/>
        <end position="67"/>
    </location>
</feature>
<dbReference type="GO" id="GO:0005044">
    <property type="term" value="F:scavenger receptor activity"/>
    <property type="evidence" value="ECO:0007669"/>
    <property type="project" value="TreeGrafter"/>
</dbReference>
<keyword evidence="3" id="KW-1003">Cell membrane</keyword>
<sequence>MKFQYYFRIAHFAKNHFGVEAGKYKNQDEVPIQMLLSKHFHFSRLVYVLMGIFTLVMGIVLSSVPWLDYVILQNLKLWNGSLSFQYWQKPGVVRFTKVYIFNVTNPDTFLSDGEKPKLQEIGPFVYREEMEKVNIKFHENGTLSYQHKKILQFVPELSVNKHQKITVPNIPLLTLSTYSNTLGSFIQRTISFLLMVGKFKPFVTVTADELVFGYDDKLVSLAHQFYPKRKRPMSKMGLLINRNGTLNEIHNIYTGSSGMMEFGLLEKLNGDDRLPYWENSPCNALRASEGSFFPPRYFTKQDMVHIYDKDLCRIMPLQYRGPVTKHGIQADLYTPPSSIFENVDKYPDNKCYCPGNEFCPPKGLQNISPCQFDAPVYLSFPHFLDADPELLQGFEGLSPNKKKHQSYFKIQPKLGVPLEGKIRAQLNLKVDQAPYVAPVKNFPTIIFPIMWVEEGIDDVTPAIRRWMYLATTFADVACPLMTYGFIFIGGCILVGVFINTYKSIVFTKETIEVGMKHLRKRGSLYIHQPNLVISRHDTYTLLDMREEMEV</sequence>
<keyword evidence="4 11" id="KW-0812">Transmembrane</keyword>
<dbReference type="PRINTS" id="PR01610">
    <property type="entry name" value="CD36ANTIGEN"/>
</dbReference>
<accession>A0A9P0FBK8</accession>
<evidence type="ECO:0000256" key="9">
    <source>
        <dbReference type="ARBA" id="ARBA00023180"/>
    </source>
</evidence>
<dbReference type="AlphaFoldDB" id="A0A9P0FBK8"/>
<reference evidence="12" key="1">
    <citation type="submission" date="2021-12" db="EMBL/GenBank/DDBJ databases">
        <authorList>
            <person name="King R."/>
        </authorList>
    </citation>
    <scope>NUCLEOTIDE SEQUENCE</scope>
</reference>
<evidence type="ECO:0000256" key="11">
    <source>
        <dbReference type="SAM" id="Phobius"/>
    </source>
</evidence>
<keyword evidence="13" id="KW-1185">Reference proteome</keyword>
<evidence type="ECO:0000256" key="8">
    <source>
        <dbReference type="ARBA" id="ARBA00023170"/>
    </source>
</evidence>
<dbReference type="InterPro" id="IPR005428">
    <property type="entry name" value="CD36/SCARB1/SNMP1"/>
</dbReference>
<feature type="transmembrane region" description="Helical" evidence="11">
    <location>
        <begin position="480"/>
        <end position="498"/>
    </location>
</feature>
<dbReference type="InterPro" id="IPR002159">
    <property type="entry name" value="CD36_fam"/>
</dbReference>
<gene>
    <name evidence="12" type="ORF">MELIAE_LOCUS2351</name>
</gene>
<name>A0A9P0FBK8_BRAAE</name>
<dbReference type="Proteomes" id="UP001154078">
    <property type="component" value="Chromosome 10"/>
</dbReference>
<evidence type="ECO:0000256" key="2">
    <source>
        <dbReference type="ARBA" id="ARBA00010532"/>
    </source>
</evidence>
<keyword evidence="7 10" id="KW-1015">Disulfide bond</keyword>
<dbReference type="PANTHER" id="PTHR11923">
    <property type="entry name" value="SCAVENGER RECEPTOR CLASS B TYPE-1 SR-B1"/>
    <property type="match status" value="1"/>
</dbReference>
<comment type="subcellular location">
    <subcellularLocation>
        <location evidence="1">Cell membrane</location>
        <topology evidence="1">Multi-pass membrane protein</topology>
    </subcellularLocation>
</comment>
<keyword evidence="5 11" id="KW-1133">Transmembrane helix</keyword>
<evidence type="ECO:0000256" key="7">
    <source>
        <dbReference type="ARBA" id="ARBA00023157"/>
    </source>
</evidence>
<feature type="disulfide bond" evidence="10">
    <location>
        <begin position="282"/>
        <end position="351"/>
    </location>
</feature>
<organism evidence="12 13">
    <name type="scientific">Brassicogethes aeneus</name>
    <name type="common">Rape pollen beetle</name>
    <name type="synonym">Meligethes aeneus</name>
    <dbReference type="NCBI Taxonomy" id="1431903"/>
    <lineage>
        <taxon>Eukaryota</taxon>
        <taxon>Metazoa</taxon>
        <taxon>Ecdysozoa</taxon>
        <taxon>Arthropoda</taxon>
        <taxon>Hexapoda</taxon>
        <taxon>Insecta</taxon>
        <taxon>Pterygota</taxon>
        <taxon>Neoptera</taxon>
        <taxon>Endopterygota</taxon>
        <taxon>Coleoptera</taxon>
        <taxon>Polyphaga</taxon>
        <taxon>Cucujiformia</taxon>
        <taxon>Nitidulidae</taxon>
        <taxon>Meligethinae</taxon>
        <taxon>Brassicogethes</taxon>
    </lineage>
</organism>
<evidence type="ECO:0000256" key="6">
    <source>
        <dbReference type="ARBA" id="ARBA00023136"/>
    </source>
</evidence>
<keyword evidence="8" id="KW-0675">Receptor</keyword>
<evidence type="ECO:0000256" key="10">
    <source>
        <dbReference type="PIRSR" id="PIRSR605428-52"/>
    </source>
</evidence>
<evidence type="ECO:0000313" key="13">
    <source>
        <dbReference type="Proteomes" id="UP001154078"/>
    </source>
</evidence>
<dbReference type="EMBL" id="OV121141">
    <property type="protein sequence ID" value="CAH0549051.1"/>
    <property type="molecule type" value="Genomic_DNA"/>
</dbReference>
<dbReference type="PRINTS" id="PR01609">
    <property type="entry name" value="CD36FAMILY"/>
</dbReference>
<evidence type="ECO:0000256" key="4">
    <source>
        <dbReference type="ARBA" id="ARBA00022692"/>
    </source>
</evidence>
<feature type="disulfide bond" evidence="10">
    <location>
        <begin position="312"/>
        <end position="370"/>
    </location>
</feature>
<dbReference type="GO" id="GO:0005737">
    <property type="term" value="C:cytoplasm"/>
    <property type="evidence" value="ECO:0007669"/>
    <property type="project" value="TreeGrafter"/>
</dbReference>